<gene>
    <name evidence="1" type="ORF">MNBD_BACTEROID01-2763</name>
</gene>
<sequence>PGWVGVSHDTQGSRDIIHLFSYSSAQNTAGVTLEYKGAVKKAWSISPGQEGKSIVPFTTKGGVAVLKIANLGVYKIIVLEKN</sequence>
<protein>
    <submittedName>
        <fullName evidence="1">Uncharacterized protein</fullName>
    </submittedName>
</protein>
<feature type="non-terminal residue" evidence="1">
    <location>
        <position position="1"/>
    </location>
</feature>
<organism evidence="1">
    <name type="scientific">hydrothermal vent metagenome</name>
    <dbReference type="NCBI Taxonomy" id="652676"/>
    <lineage>
        <taxon>unclassified sequences</taxon>
        <taxon>metagenomes</taxon>
        <taxon>ecological metagenomes</taxon>
    </lineage>
</organism>
<dbReference type="AlphaFoldDB" id="A0A3B0U7K2"/>
<proteinExistence type="predicted"/>
<dbReference type="EMBL" id="UOEP01000233">
    <property type="protein sequence ID" value="VAW25020.1"/>
    <property type="molecule type" value="Genomic_DNA"/>
</dbReference>
<reference evidence="1" key="1">
    <citation type="submission" date="2018-06" db="EMBL/GenBank/DDBJ databases">
        <authorList>
            <person name="Zhirakovskaya E."/>
        </authorList>
    </citation>
    <scope>NUCLEOTIDE SEQUENCE</scope>
</reference>
<evidence type="ECO:0000313" key="1">
    <source>
        <dbReference type="EMBL" id="VAW25020.1"/>
    </source>
</evidence>
<accession>A0A3B0U7K2</accession>
<name>A0A3B0U7K2_9ZZZZ</name>